<dbReference type="GO" id="GO:0009506">
    <property type="term" value="C:plasmodesma"/>
    <property type="evidence" value="ECO:0007669"/>
    <property type="project" value="UniProtKB-ARBA"/>
</dbReference>
<dbReference type="InterPro" id="IPR014710">
    <property type="entry name" value="RmlC-like_jellyroll"/>
</dbReference>
<keyword evidence="3 13" id="KW-0052">Apoplast</keyword>
<dbReference type="OMA" id="AMFETEP"/>
<name>B9RA36_RICCO</name>
<dbReference type="Pfam" id="PF00190">
    <property type="entry name" value="Cupin_1"/>
    <property type="match status" value="1"/>
</dbReference>
<keyword evidence="6 13" id="KW-0732">Signal</keyword>
<keyword evidence="9 10" id="KW-0464">Manganese</keyword>
<evidence type="ECO:0000313" key="16">
    <source>
        <dbReference type="Proteomes" id="UP000008311"/>
    </source>
</evidence>
<evidence type="ECO:0000256" key="1">
    <source>
        <dbReference type="ARBA" id="ARBA00004271"/>
    </source>
</evidence>
<dbReference type="eggNOG" id="ENOG502RXK8">
    <property type="taxonomic scope" value="Eukaryota"/>
</dbReference>
<feature type="domain" description="Cupin type-1" evidence="14">
    <location>
        <begin position="60"/>
        <end position="193"/>
    </location>
</feature>
<reference evidence="16" key="1">
    <citation type="journal article" date="2010" name="Nat. Biotechnol.">
        <title>Draft genome sequence of the oilseed species Ricinus communis.</title>
        <authorList>
            <person name="Chan A.P."/>
            <person name="Crabtree J."/>
            <person name="Zhao Q."/>
            <person name="Lorenzi H."/>
            <person name="Orvis J."/>
            <person name="Puiu D."/>
            <person name="Melake-Berhan A."/>
            <person name="Jones K.M."/>
            <person name="Redman J."/>
            <person name="Chen G."/>
            <person name="Cahoon E.B."/>
            <person name="Gedil M."/>
            <person name="Stanke M."/>
            <person name="Haas B.J."/>
            <person name="Wortman J.R."/>
            <person name="Fraser-Liggett C.M."/>
            <person name="Ravel J."/>
            <person name="Rabinowicz P.D."/>
        </authorList>
    </citation>
    <scope>NUCLEOTIDE SEQUENCE [LARGE SCALE GENOMIC DNA]</scope>
    <source>
        <strain evidence="16">cv. Hale</strain>
    </source>
</reference>
<evidence type="ECO:0000256" key="8">
    <source>
        <dbReference type="ARBA" id="ARBA00023180"/>
    </source>
</evidence>
<evidence type="ECO:0000259" key="14">
    <source>
        <dbReference type="SMART" id="SM00835"/>
    </source>
</evidence>
<evidence type="ECO:0000256" key="5">
    <source>
        <dbReference type="ARBA" id="ARBA00022723"/>
    </source>
</evidence>
<keyword evidence="16" id="KW-1185">Reference proteome</keyword>
<dbReference type="Gene3D" id="2.60.120.10">
    <property type="entry name" value="Jelly Rolls"/>
    <property type="match status" value="1"/>
</dbReference>
<comment type="similarity">
    <text evidence="2 13">Belongs to the germin family.</text>
</comment>
<dbReference type="PRINTS" id="PR00325">
    <property type="entry name" value="GERMIN"/>
</dbReference>
<feature type="chain" id="PRO_5019613803" description="Germin-like protein" evidence="13">
    <location>
        <begin position="21"/>
        <end position="218"/>
    </location>
</feature>
<evidence type="ECO:0000256" key="12">
    <source>
        <dbReference type="PIRSR" id="PIRSR601929-3"/>
    </source>
</evidence>
<gene>
    <name evidence="15" type="ORF">RCOM_1503010</name>
</gene>
<organism evidence="15 16">
    <name type="scientific">Ricinus communis</name>
    <name type="common">Castor bean</name>
    <dbReference type="NCBI Taxonomy" id="3988"/>
    <lineage>
        <taxon>Eukaryota</taxon>
        <taxon>Viridiplantae</taxon>
        <taxon>Streptophyta</taxon>
        <taxon>Embryophyta</taxon>
        <taxon>Tracheophyta</taxon>
        <taxon>Spermatophyta</taxon>
        <taxon>Magnoliopsida</taxon>
        <taxon>eudicotyledons</taxon>
        <taxon>Gunneridae</taxon>
        <taxon>Pentapetalae</taxon>
        <taxon>rosids</taxon>
        <taxon>fabids</taxon>
        <taxon>Malpighiales</taxon>
        <taxon>Euphorbiaceae</taxon>
        <taxon>Acalyphoideae</taxon>
        <taxon>Acalypheae</taxon>
        <taxon>Ricinus</taxon>
    </lineage>
</organism>
<dbReference type="Proteomes" id="UP000008311">
    <property type="component" value="Unassembled WGS sequence"/>
</dbReference>
<dbReference type="SMART" id="SM00835">
    <property type="entry name" value="Cupin_1"/>
    <property type="match status" value="1"/>
</dbReference>
<sequence>MNSVLLFCIVLCSAIQMCFADCDNVQDICPAAPTSKQNIFINGLPCKRPESIAPSDFKSSKLSQPGDTDNFLRSSTTIVTAIDFPGLNTLGLSISRIDLDVDGLVLPRSHPRASEIFFVGTGVVIAGFVDTNNQLFQSFLKEGDVFVVPRGLLHFCLNAGNDAATVYSVLNSQNPGVVNVAGAMFETEPDIINKLVERIKSLSASAIKAMENVTAYEF</sequence>
<feature type="binding site" evidence="11">
    <location>
        <position position="110"/>
    </location>
    <ligand>
        <name>Mn(2+)</name>
        <dbReference type="ChEBI" id="CHEBI:29035"/>
    </ligand>
</feature>
<dbReference type="GO" id="GO:0016491">
    <property type="term" value="F:oxidoreductase activity"/>
    <property type="evidence" value="ECO:0007669"/>
    <property type="project" value="UniProtKB-KW"/>
</dbReference>
<dbReference type="GO" id="GO:0048046">
    <property type="term" value="C:apoplast"/>
    <property type="evidence" value="ECO:0007669"/>
    <property type="project" value="UniProtKB-SubCell"/>
</dbReference>
<evidence type="ECO:0000256" key="9">
    <source>
        <dbReference type="ARBA" id="ARBA00023211"/>
    </source>
</evidence>
<protein>
    <recommendedName>
        <fullName evidence="13">Germin-like protein</fullName>
    </recommendedName>
</protein>
<dbReference type="AlphaFoldDB" id="B9RA36"/>
<comment type="subcellular location">
    <subcellularLocation>
        <location evidence="1 13">Secreted</location>
        <location evidence="1 13">Extracellular space</location>
        <location evidence="1 13">Apoplast</location>
    </subcellularLocation>
</comment>
<dbReference type="FunCoup" id="B9RA36">
    <property type="interactions" value="34"/>
</dbReference>
<accession>B9RA36</accession>
<keyword evidence="5 10" id="KW-0479">Metal-binding</keyword>
<evidence type="ECO:0000256" key="13">
    <source>
        <dbReference type="RuleBase" id="RU366015"/>
    </source>
</evidence>
<dbReference type="GO" id="GO:0010497">
    <property type="term" value="P:plasmodesmata-mediated intercellular transport"/>
    <property type="evidence" value="ECO:0007669"/>
    <property type="project" value="UniProtKB-ARBA"/>
</dbReference>
<dbReference type="FunFam" id="2.60.120.10:FF:000025">
    <property type="entry name" value="germin-like protein subfamily 2 member 1"/>
    <property type="match status" value="1"/>
</dbReference>
<evidence type="ECO:0000256" key="10">
    <source>
        <dbReference type="PIRSR" id="PIRSR601929-1"/>
    </source>
</evidence>
<proteinExistence type="inferred from homology"/>
<evidence type="ECO:0000256" key="6">
    <source>
        <dbReference type="ARBA" id="ARBA00022729"/>
    </source>
</evidence>
<evidence type="ECO:0000313" key="15">
    <source>
        <dbReference type="EMBL" id="EEF51663.1"/>
    </source>
</evidence>
<dbReference type="InParanoid" id="B9RA36"/>
<feature type="binding site" evidence="10">
    <location>
        <position position="110"/>
    </location>
    <ligand>
        <name>oxalate</name>
        <dbReference type="ChEBI" id="CHEBI:30623"/>
    </ligand>
</feature>
<dbReference type="SUPFAM" id="SSF51182">
    <property type="entry name" value="RmlC-like cupins"/>
    <property type="match status" value="1"/>
</dbReference>
<dbReference type="CDD" id="cd02241">
    <property type="entry name" value="cupin_OxOx"/>
    <property type="match status" value="1"/>
</dbReference>
<dbReference type="GO" id="GO:2000280">
    <property type="term" value="P:regulation of root development"/>
    <property type="evidence" value="ECO:0007669"/>
    <property type="project" value="UniProtKB-ARBA"/>
</dbReference>
<keyword evidence="15" id="KW-0675">Receptor</keyword>
<feature type="binding site" evidence="11">
    <location>
        <position position="115"/>
    </location>
    <ligand>
        <name>Mn(2+)</name>
        <dbReference type="ChEBI" id="CHEBI:29035"/>
    </ligand>
</feature>
<keyword evidence="8" id="KW-0325">Glycoprotein</keyword>
<keyword evidence="15" id="KW-0560">Oxidoreductase</keyword>
<dbReference type="InterPro" id="IPR006045">
    <property type="entry name" value="Cupin_1"/>
</dbReference>
<evidence type="ECO:0000256" key="4">
    <source>
        <dbReference type="ARBA" id="ARBA00022525"/>
    </source>
</evidence>
<feature type="binding site" evidence="10">
    <location>
        <position position="115"/>
    </location>
    <ligand>
        <name>oxalate</name>
        <dbReference type="ChEBI" id="CHEBI:30623"/>
    </ligand>
</feature>
<dbReference type="EMBL" id="EQ973773">
    <property type="protein sequence ID" value="EEF51663.1"/>
    <property type="molecule type" value="Genomic_DNA"/>
</dbReference>
<dbReference type="InterPro" id="IPR001929">
    <property type="entry name" value="Germin"/>
</dbReference>
<dbReference type="GO" id="GO:0030145">
    <property type="term" value="F:manganese ion binding"/>
    <property type="evidence" value="ECO:0007669"/>
    <property type="project" value="UniProtKB-UniRule"/>
</dbReference>
<dbReference type="PANTHER" id="PTHR31238">
    <property type="entry name" value="GERMIN-LIKE PROTEIN SUBFAMILY 3 MEMBER 3"/>
    <property type="match status" value="1"/>
</dbReference>
<feature type="disulfide bond" evidence="12">
    <location>
        <begin position="29"/>
        <end position="46"/>
    </location>
</feature>
<keyword evidence="4 13" id="KW-0964">Secreted</keyword>
<dbReference type="OrthoDB" id="1921208at2759"/>
<feature type="signal peptide" evidence="13">
    <location>
        <begin position="1"/>
        <end position="20"/>
    </location>
</feature>
<evidence type="ECO:0000256" key="7">
    <source>
        <dbReference type="ARBA" id="ARBA00023157"/>
    </source>
</evidence>
<evidence type="ECO:0000256" key="3">
    <source>
        <dbReference type="ARBA" id="ARBA00022523"/>
    </source>
</evidence>
<feature type="binding site" evidence="11">
    <location>
        <position position="154"/>
    </location>
    <ligand>
        <name>Mn(2+)</name>
        <dbReference type="ChEBI" id="CHEBI:29035"/>
    </ligand>
</feature>
<evidence type="ECO:0000256" key="2">
    <source>
        <dbReference type="ARBA" id="ARBA00007456"/>
    </source>
</evidence>
<dbReference type="KEGG" id="rcu:8275462"/>
<dbReference type="InterPro" id="IPR011051">
    <property type="entry name" value="RmlC_Cupin_sf"/>
</dbReference>
<keyword evidence="7 12" id="KW-1015">Disulfide bond</keyword>
<evidence type="ECO:0000256" key="11">
    <source>
        <dbReference type="PIRSR" id="PIRSR601929-2"/>
    </source>
</evidence>